<organism evidence="3 4">
    <name type="scientific">Adhaeribacter arboris</name>
    <dbReference type="NCBI Taxonomy" id="2072846"/>
    <lineage>
        <taxon>Bacteria</taxon>
        <taxon>Pseudomonadati</taxon>
        <taxon>Bacteroidota</taxon>
        <taxon>Cytophagia</taxon>
        <taxon>Cytophagales</taxon>
        <taxon>Hymenobacteraceae</taxon>
        <taxon>Adhaeribacter</taxon>
    </lineage>
</organism>
<reference evidence="3 4" key="1">
    <citation type="submission" date="2018-03" db="EMBL/GenBank/DDBJ databases">
        <title>Adhaeribacter sp. HMF7605 Genome sequencing and assembly.</title>
        <authorList>
            <person name="Kang H."/>
            <person name="Kang J."/>
            <person name="Cha I."/>
            <person name="Kim H."/>
            <person name="Joh K."/>
        </authorList>
    </citation>
    <scope>NUCLEOTIDE SEQUENCE [LARGE SCALE GENOMIC DNA]</scope>
    <source>
        <strain evidence="3 4">HMF7605</strain>
    </source>
</reference>
<evidence type="ECO:0000313" key="3">
    <source>
        <dbReference type="EMBL" id="PSR54338.1"/>
    </source>
</evidence>
<dbReference type="Pfam" id="PF13581">
    <property type="entry name" value="HATPase_c_2"/>
    <property type="match status" value="1"/>
</dbReference>
<dbReference type="CDD" id="cd16936">
    <property type="entry name" value="HATPase_RsbW-like"/>
    <property type="match status" value="1"/>
</dbReference>
<dbReference type="GO" id="GO:0005524">
    <property type="term" value="F:ATP binding"/>
    <property type="evidence" value="ECO:0007669"/>
    <property type="project" value="UniProtKB-KW"/>
</dbReference>
<gene>
    <name evidence="3" type="ORF">AHMF7605_12845</name>
</gene>
<keyword evidence="4" id="KW-1185">Reference proteome</keyword>
<dbReference type="Proteomes" id="UP000240357">
    <property type="component" value="Unassembled WGS sequence"/>
</dbReference>
<keyword evidence="3" id="KW-0067">ATP-binding</keyword>
<keyword evidence="1" id="KW-0723">Serine/threonine-protein kinase</keyword>
<name>A0A2T2YFV0_9BACT</name>
<dbReference type="InterPro" id="IPR036890">
    <property type="entry name" value="HATPase_C_sf"/>
</dbReference>
<evidence type="ECO:0000313" key="4">
    <source>
        <dbReference type="Proteomes" id="UP000240357"/>
    </source>
</evidence>
<dbReference type="GO" id="GO:0004674">
    <property type="term" value="F:protein serine/threonine kinase activity"/>
    <property type="evidence" value="ECO:0007669"/>
    <property type="project" value="UniProtKB-KW"/>
</dbReference>
<sequence>MNNSIRISCDLTNLIEVRNFVREFLSAYALKESVREDIILAVDEISANLIIHANKKDKSKFINLTIFSRNGDLLFEFTDQGISFNPTTYKVPDVKKKIKIGQAGGLGMFLVHHIMDKVEFITDNGTNYSRLYKKVPVPPKTNKVLH</sequence>
<dbReference type="PANTHER" id="PTHR35526">
    <property type="entry name" value="ANTI-SIGMA-F FACTOR RSBW-RELATED"/>
    <property type="match status" value="1"/>
</dbReference>
<evidence type="ECO:0000256" key="1">
    <source>
        <dbReference type="ARBA" id="ARBA00022527"/>
    </source>
</evidence>
<dbReference type="PANTHER" id="PTHR35526:SF3">
    <property type="entry name" value="ANTI-SIGMA-F FACTOR RSBW"/>
    <property type="match status" value="1"/>
</dbReference>
<keyword evidence="3" id="KW-0547">Nucleotide-binding</keyword>
<accession>A0A2T2YFV0</accession>
<dbReference type="InterPro" id="IPR003594">
    <property type="entry name" value="HATPase_dom"/>
</dbReference>
<proteinExistence type="predicted"/>
<protein>
    <submittedName>
        <fullName evidence="3">ATP-binding protein</fullName>
    </submittedName>
</protein>
<dbReference type="EMBL" id="PYFT01000001">
    <property type="protein sequence ID" value="PSR54338.1"/>
    <property type="molecule type" value="Genomic_DNA"/>
</dbReference>
<evidence type="ECO:0000259" key="2">
    <source>
        <dbReference type="Pfam" id="PF13581"/>
    </source>
</evidence>
<feature type="domain" description="Histidine kinase/HSP90-like ATPase" evidence="2">
    <location>
        <begin position="9"/>
        <end position="127"/>
    </location>
</feature>
<keyword evidence="1" id="KW-0418">Kinase</keyword>
<keyword evidence="1" id="KW-0808">Transferase</keyword>
<dbReference type="AlphaFoldDB" id="A0A2T2YFV0"/>
<comment type="caution">
    <text evidence="3">The sequence shown here is derived from an EMBL/GenBank/DDBJ whole genome shotgun (WGS) entry which is preliminary data.</text>
</comment>
<dbReference type="RefSeq" id="WP_106929923.1">
    <property type="nucleotide sequence ID" value="NZ_PYFT01000001.1"/>
</dbReference>
<dbReference type="SUPFAM" id="SSF55874">
    <property type="entry name" value="ATPase domain of HSP90 chaperone/DNA topoisomerase II/histidine kinase"/>
    <property type="match status" value="1"/>
</dbReference>
<dbReference type="OrthoDB" id="9792240at2"/>
<dbReference type="Gene3D" id="3.30.565.10">
    <property type="entry name" value="Histidine kinase-like ATPase, C-terminal domain"/>
    <property type="match status" value="1"/>
</dbReference>
<dbReference type="InterPro" id="IPR050267">
    <property type="entry name" value="Anti-sigma-factor_SerPK"/>
</dbReference>